<dbReference type="InterPro" id="IPR000571">
    <property type="entry name" value="Znf_CCCH"/>
</dbReference>
<evidence type="ECO:0000259" key="10">
    <source>
        <dbReference type="PROSITE" id="PS50103"/>
    </source>
</evidence>
<dbReference type="SUPFAM" id="SSF54928">
    <property type="entry name" value="RNA-binding domain, RBD"/>
    <property type="match status" value="1"/>
</dbReference>
<sequence>MGKGYKLTSASGDGPKQCAFFFSDQGCRNGANCKFSHEASANNKAPPPTSVSSSSVCSSESEGEIVEAKQAGAYASLVKAGDDSNPFFSATAPPPSAAAPPTPKKPKSEQQQQSTDKKKDKKRKKSDLSSPFDLGNNETQPQPPATAVISSPNVAAAPPKKSKGSASTSPKATNPSTPGNFRHLNLPIASFSLPTTTTPAIKEKPTTTSRPTTPQHEPAQPYPLPTATPLHRKWHDAVLATRSHPNYSSSFDFSKAQQLETNQGVSSNQGGSTWITSRPYGPWCTPNPSAIAIDCEMCETRNPFTGMVDTKALCRLSVVNAENPEEVLLDTLVKPDWPVVDYRSWVNGIKKEDLEKVEFTLGHAQLFMGALVSDQTVIVGHAVHNDLLALKMIHHCNADTAMLYTCKDNADETINSNSTPSLKNLAHSILQKVMPDVHDSVNDARVALSCAEHWVSKKGVVDPIEKVFTRTHSRENGRERLKNADTSMLLVHRLPQGSTAHHINDMLLAFTHVKPKNVTEVLYSGKHGKCHVEFVSREHAELAYVSLTGEEYEDKTGKKQKRVKLKNGDYVCVRKMKKN</sequence>
<dbReference type="GO" id="GO:0016787">
    <property type="term" value="F:hydrolase activity"/>
    <property type="evidence" value="ECO:0007669"/>
    <property type="project" value="UniProtKB-KW"/>
</dbReference>
<feature type="compositionally biased region" description="Pro residues" evidence="9">
    <location>
        <begin position="92"/>
        <end position="103"/>
    </location>
</feature>
<evidence type="ECO:0000256" key="1">
    <source>
        <dbReference type="ARBA" id="ARBA00022552"/>
    </source>
</evidence>
<dbReference type="InterPro" id="IPR036397">
    <property type="entry name" value="RNaseH_sf"/>
</dbReference>
<dbReference type="AlphaFoldDB" id="A0ABD3NJZ8"/>
<keyword evidence="3 8" id="KW-0479">Metal-binding</keyword>
<reference evidence="11 12" key="1">
    <citation type="submission" date="2024-10" db="EMBL/GenBank/DDBJ databases">
        <title>Updated reference genomes for cyclostephanoid diatoms.</title>
        <authorList>
            <person name="Roberts W.R."/>
            <person name="Alverson A.J."/>
        </authorList>
    </citation>
    <scope>NUCLEOTIDE SEQUENCE [LARGE SCALE GENOMIC DNA]</scope>
    <source>
        <strain evidence="11 12">AJA010-31</strain>
    </source>
</reference>
<comment type="function">
    <text evidence="7">Exoribonuclease involved in ribosome biosynthesis. Involved in the processing of ITS1, the internal transcribed spacer localized between the 18S and 5.8S rRNAs.</text>
</comment>
<dbReference type="InterPro" id="IPR013520">
    <property type="entry name" value="Ribonucl_H"/>
</dbReference>
<evidence type="ECO:0000256" key="6">
    <source>
        <dbReference type="ARBA" id="ARBA00022833"/>
    </source>
</evidence>
<dbReference type="PANTHER" id="PTHR12801:SF45">
    <property type="entry name" value="RNA EXONUCLEASE 4"/>
    <property type="match status" value="1"/>
</dbReference>
<dbReference type="SUPFAM" id="SSF90229">
    <property type="entry name" value="CCCH zinc finger"/>
    <property type="match status" value="1"/>
</dbReference>
<dbReference type="SMART" id="SM00479">
    <property type="entry name" value="EXOIII"/>
    <property type="match status" value="1"/>
</dbReference>
<evidence type="ECO:0000256" key="2">
    <source>
        <dbReference type="ARBA" id="ARBA00022722"/>
    </source>
</evidence>
<feature type="compositionally biased region" description="Low complexity" evidence="9">
    <location>
        <begin position="50"/>
        <end position="60"/>
    </location>
</feature>
<feature type="region of interest" description="Disordered" evidence="9">
    <location>
        <begin position="80"/>
        <end position="228"/>
    </location>
</feature>
<evidence type="ECO:0000256" key="9">
    <source>
        <dbReference type="SAM" id="MobiDB-lite"/>
    </source>
</evidence>
<accession>A0ABD3NJZ8</accession>
<name>A0ABD3NJZ8_9STRA</name>
<keyword evidence="2" id="KW-0540">Nuclease</keyword>
<dbReference type="InterPro" id="IPR035979">
    <property type="entry name" value="RBD_domain_sf"/>
</dbReference>
<dbReference type="PANTHER" id="PTHR12801">
    <property type="entry name" value="RNA EXONUCLEASE REXO1 / RECO3 FAMILY MEMBER-RELATED"/>
    <property type="match status" value="1"/>
</dbReference>
<organism evidence="11 12">
    <name type="scientific">Cyclotella atomus</name>
    <dbReference type="NCBI Taxonomy" id="382360"/>
    <lineage>
        <taxon>Eukaryota</taxon>
        <taxon>Sar</taxon>
        <taxon>Stramenopiles</taxon>
        <taxon>Ochrophyta</taxon>
        <taxon>Bacillariophyta</taxon>
        <taxon>Coscinodiscophyceae</taxon>
        <taxon>Thalassiosirophycidae</taxon>
        <taxon>Stephanodiscales</taxon>
        <taxon>Stephanodiscaceae</taxon>
        <taxon>Cyclotella</taxon>
    </lineage>
</organism>
<dbReference type="SUPFAM" id="SSF53098">
    <property type="entry name" value="Ribonuclease H-like"/>
    <property type="match status" value="1"/>
</dbReference>
<evidence type="ECO:0000256" key="3">
    <source>
        <dbReference type="ARBA" id="ARBA00022723"/>
    </source>
</evidence>
<feature type="region of interest" description="Disordered" evidence="9">
    <location>
        <begin position="38"/>
        <end position="65"/>
    </location>
</feature>
<protein>
    <recommendedName>
        <fullName evidence="10">C3H1-type domain-containing protein</fullName>
    </recommendedName>
</protein>
<dbReference type="GO" id="GO:0006364">
    <property type="term" value="P:rRNA processing"/>
    <property type="evidence" value="ECO:0007669"/>
    <property type="project" value="UniProtKB-KW"/>
</dbReference>
<dbReference type="InterPro" id="IPR012337">
    <property type="entry name" value="RNaseH-like_sf"/>
</dbReference>
<dbReference type="GO" id="GO:0008270">
    <property type="term" value="F:zinc ion binding"/>
    <property type="evidence" value="ECO:0007669"/>
    <property type="project" value="UniProtKB-KW"/>
</dbReference>
<dbReference type="EMBL" id="JALLPJ020001227">
    <property type="protein sequence ID" value="KAL3773610.1"/>
    <property type="molecule type" value="Genomic_DNA"/>
</dbReference>
<evidence type="ECO:0000313" key="12">
    <source>
        <dbReference type="Proteomes" id="UP001530400"/>
    </source>
</evidence>
<keyword evidence="6 8" id="KW-0862">Zinc</keyword>
<evidence type="ECO:0000256" key="8">
    <source>
        <dbReference type="PROSITE-ProRule" id="PRU00723"/>
    </source>
</evidence>
<comment type="caution">
    <text evidence="11">The sequence shown here is derived from an EMBL/GenBank/DDBJ whole genome shotgun (WGS) entry which is preliminary data.</text>
</comment>
<dbReference type="InterPro" id="IPR036855">
    <property type="entry name" value="Znf_CCCH_sf"/>
</dbReference>
<dbReference type="PROSITE" id="PS50103">
    <property type="entry name" value="ZF_C3H1"/>
    <property type="match status" value="1"/>
</dbReference>
<dbReference type="Gene3D" id="3.30.420.10">
    <property type="entry name" value="Ribonuclease H-like superfamily/Ribonuclease H"/>
    <property type="match status" value="1"/>
</dbReference>
<feature type="compositionally biased region" description="Polar residues" evidence="9">
    <location>
        <begin position="206"/>
        <end position="215"/>
    </location>
</feature>
<feature type="compositionally biased region" description="Low complexity" evidence="9">
    <location>
        <begin position="155"/>
        <end position="173"/>
    </location>
</feature>
<keyword evidence="1" id="KW-0698">rRNA processing</keyword>
<evidence type="ECO:0000256" key="7">
    <source>
        <dbReference type="ARBA" id="ARBA00025599"/>
    </source>
</evidence>
<evidence type="ECO:0000313" key="11">
    <source>
        <dbReference type="EMBL" id="KAL3773610.1"/>
    </source>
</evidence>
<dbReference type="Proteomes" id="UP001530400">
    <property type="component" value="Unassembled WGS sequence"/>
</dbReference>
<evidence type="ECO:0000256" key="5">
    <source>
        <dbReference type="ARBA" id="ARBA00022801"/>
    </source>
</evidence>
<keyword evidence="5" id="KW-0378">Hydrolase</keyword>
<evidence type="ECO:0000256" key="4">
    <source>
        <dbReference type="ARBA" id="ARBA00022771"/>
    </source>
</evidence>
<keyword evidence="12" id="KW-1185">Reference proteome</keyword>
<feature type="zinc finger region" description="C3H1-type" evidence="8">
    <location>
        <begin position="12"/>
        <end position="40"/>
    </location>
</feature>
<gene>
    <name evidence="11" type="ORF">ACHAWO_010806</name>
</gene>
<keyword evidence="4 8" id="KW-0863">Zinc-finger</keyword>
<proteinExistence type="predicted"/>
<dbReference type="GO" id="GO:0004518">
    <property type="term" value="F:nuclease activity"/>
    <property type="evidence" value="ECO:0007669"/>
    <property type="project" value="UniProtKB-KW"/>
</dbReference>
<dbReference type="InterPro" id="IPR047021">
    <property type="entry name" value="REXO1/3/4-like"/>
</dbReference>
<feature type="domain" description="C3H1-type" evidence="10">
    <location>
        <begin position="12"/>
        <end position="40"/>
    </location>
</feature>